<dbReference type="AlphaFoldDB" id="A0A8R1IJU8"/>
<dbReference type="EnsemblMetazoa" id="CJA32907.1">
    <property type="protein sequence ID" value="CJA32907.1"/>
    <property type="gene ID" value="WBGene00208754"/>
</dbReference>
<proteinExistence type="predicted"/>
<organism evidence="1 2">
    <name type="scientific">Caenorhabditis japonica</name>
    <dbReference type="NCBI Taxonomy" id="281687"/>
    <lineage>
        <taxon>Eukaryota</taxon>
        <taxon>Metazoa</taxon>
        <taxon>Ecdysozoa</taxon>
        <taxon>Nematoda</taxon>
        <taxon>Chromadorea</taxon>
        <taxon>Rhabditida</taxon>
        <taxon>Rhabditina</taxon>
        <taxon>Rhabditomorpha</taxon>
        <taxon>Rhabditoidea</taxon>
        <taxon>Rhabditidae</taxon>
        <taxon>Peloderinae</taxon>
        <taxon>Caenorhabditis</taxon>
    </lineage>
</organism>
<keyword evidence="2" id="KW-1185">Reference proteome</keyword>
<dbReference type="Proteomes" id="UP000005237">
    <property type="component" value="Unassembled WGS sequence"/>
</dbReference>
<protein>
    <submittedName>
        <fullName evidence="1">Uncharacterized protein</fullName>
    </submittedName>
</protein>
<sequence length="81" mass="8947">MSASPQWCSAAMETQRCAECLRLFGESLLLCVSSLNAAYGTKQDTECRFKHIDETGQNVDAYSVLEALPGIMKTPIPFPFK</sequence>
<accession>A0A8R1IJU8</accession>
<evidence type="ECO:0000313" key="1">
    <source>
        <dbReference type="EnsemblMetazoa" id="CJA32907.1"/>
    </source>
</evidence>
<reference evidence="1" key="2">
    <citation type="submission" date="2022-06" db="UniProtKB">
        <authorList>
            <consortium name="EnsemblMetazoa"/>
        </authorList>
    </citation>
    <scope>IDENTIFICATION</scope>
    <source>
        <strain evidence="1">DF5081</strain>
    </source>
</reference>
<name>A0A8R1IJU8_CAEJA</name>
<evidence type="ECO:0000313" key="2">
    <source>
        <dbReference type="Proteomes" id="UP000005237"/>
    </source>
</evidence>
<reference evidence="2" key="1">
    <citation type="submission" date="2010-08" db="EMBL/GenBank/DDBJ databases">
        <authorList>
            <consortium name="Caenorhabditis japonica Sequencing Consortium"/>
            <person name="Wilson R.K."/>
        </authorList>
    </citation>
    <scope>NUCLEOTIDE SEQUENCE [LARGE SCALE GENOMIC DNA]</scope>
    <source>
        <strain evidence="2">DF5081</strain>
    </source>
</reference>